<protein>
    <submittedName>
        <fullName evidence="1">DUF429 domain-containing protein</fullName>
    </submittedName>
</protein>
<gene>
    <name evidence="1" type="ORF">FIT61_04210</name>
</gene>
<dbReference type="Proteomes" id="UP000312102">
    <property type="component" value="Chromosome"/>
</dbReference>
<dbReference type="Pfam" id="PF04250">
    <property type="entry name" value="DUF429"/>
    <property type="match status" value="1"/>
</dbReference>
<keyword evidence="2" id="KW-1185">Reference proteome</keyword>
<organism evidence="1 2">
    <name type="scientific">Candidatus Methylopumilus rimovensis</name>
    <dbReference type="NCBI Taxonomy" id="2588535"/>
    <lineage>
        <taxon>Bacteria</taxon>
        <taxon>Pseudomonadati</taxon>
        <taxon>Pseudomonadota</taxon>
        <taxon>Betaproteobacteria</taxon>
        <taxon>Nitrosomonadales</taxon>
        <taxon>Methylophilaceae</taxon>
        <taxon>Candidatus Methylopumilus</taxon>
    </lineage>
</organism>
<dbReference type="InterPro" id="IPR007362">
    <property type="entry name" value="DUF429"/>
</dbReference>
<proteinExistence type="predicted"/>
<evidence type="ECO:0000313" key="2">
    <source>
        <dbReference type="Proteomes" id="UP000312102"/>
    </source>
</evidence>
<dbReference type="AlphaFoldDB" id="A0AAF1D7N9"/>
<dbReference type="RefSeq" id="WP_139883452.1">
    <property type="nucleotide sequence ID" value="NZ_CP040986.1"/>
</dbReference>
<dbReference type="EMBL" id="CP040986">
    <property type="protein sequence ID" value="QDD13648.1"/>
    <property type="molecule type" value="Genomic_DNA"/>
</dbReference>
<reference evidence="1 2" key="1">
    <citation type="journal article" date="2019" name="ISME J.">
        <title>Evolution in action: habitat transition from sediment to the pelagial leads to genome streamlining in Methylophilaceae.</title>
        <authorList>
            <person name="Salcher M."/>
            <person name="Schaefle D."/>
            <person name="Kaspar M."/>
            <person name="Neuenschwander S.M."/>
            <person name="Ghai R."/>
        </authorList>
    </citation>
    <scope>NUCLEOTIDE SEQUENCE [LARGE SCALE GENOMIC DNA]</scope>
    <source>
        <strain evidence="1 2">MMS-RI-1</strain>
    </source>
</reference>
<accession>A0AAF1D7N9</accession>
<name>A0AAF1D7N9_9PROT</name>
<sequence length="228" mass="26523">MAFIIGIDGCKSGWFSVWENQSENIESSIFTNLNDLNNFFKDENHLVIGIDMPVILSDEIPREADQLARKLLSKKASSVFTAPTPEMLEQPNYEKASLVSKRLFGKSMSLQSWYLFPKIKDVQTMIHHEKMNFYEIHPELSFRAMNNEKVILESKKTFEGFNIRNSLLTTHFKYFHFDEIRMQYPKKDVMDDDILDALAVLWSAKRIQSNEASFIPQAPKKPNMQIAY</sequence>
<evidence type="ECO:0000313" key="1">
    <source>
        <dbReference type="EMBL" id="QDD13648.1"/>
    </source>
</evidence>
<dbReference type="KEGG" id="mrk:FIT61_04210"/>